<name>A0A1R3JTR2_COCAP</name>
<evidence type="ECO:0000313" key="1">
    <source>
        <dbReference type="EMBL" id="OMO51926.1"/>
    </source>
</evidence>
<evidence type="ECO:0000313" key="2">
    <source>
        <dbReference type="EMBL" id="OMO98263.1"/>
    </source>
</evidence>
<evidence type="ECO:0000313" key="3">
    <source>
        <dbReference type="Proteomes" id="UP000188268"/>
    </source>
</evidence>
<reference evidence="2 3" key="1">
    <citation type="submission" date="2013-09" db="EMBL/GenBank/DDBJ databases">
        <title>Corchorus capsularis genome sequencing.</title>
        <authorList>
            <person name="Alam M."/>
            <person name="Haque M.S."/>
            <person name="Islam M.S."/>
            <person name="Emdad E.M."/>
            <person name="Islam M.M."/>
            <person name="Ahmed B."/>
            <person name="Halim A."/>
            <person name="Hossen Q.M.M."/>
            <person name="Hossain M.Z."/>
            <person name="Ahmed R."/>
            <person name="Khan M.M."/>
            <person name="Islam R."/>
            <person name="Rashid M.M."/>
            <person name="Khan S.A."/>
            <person name="Rahman M.S."/>
            <person name="Alam M."/>
        </authorList>
    </citation>
    <scope>NUCLEOTIDE SEQUENCE [LARGE SCALE GENOMIC DNA]</scope>
    <source>
        <strain evidence="3">cv. CVL-1</strain>
        <tissue evidence="2">Whole seedling</tissue>
    </source>
</reference>
<comment type="caution">
    <text evidence="2">The sequence shown here is derived from an EMBL/GenBank/DDBJ whole genome shotgun (WGS) entry which is preliminary data.</text>
</comment>
<dbReference type="Gramene" id="OMO51926">
    <property type="protein sequence ID" value="OMO51926"/>
    <property type="gene ID" value="CCACVL1_29492"/>
</dbReference>
<keyword evidence="3" id="KW-1185">Reference proteome</keyword>
<gene>
    <name evidence="2" type="ORF">CCACVL1_04274</name>
    <name evidence="1" type="ORF">CCACVL1_29492</name>
</gene>
<dbReference type="Gramene" id="OMO98263">
    <property type="protein sequence ID" value="OMO98263"/>
    <property type="gene ID" value="CCACVL1_04274"/>
</dbReference>
<dbReference type="Proteomes" id="UP000188268">
    <property type="component" value="Unassembled WGS sequence"/>
</dbReference>
<protein>
    <submittedName>
        <fullName evidence="2">Uncharacterized protein</fullName>
    </submittedName>
</protein>
<dbReference type="AlphaFoldDB" id="A0A1R3JTR2"/>
<dbReference type="EMBL" id="AWWV01007120">
    <property type="protein sequence ID" value="OMO98263.1"/>
    <property type="molecule type" value="Genomic_DNA"/>
</dbReference>
<organism evidence="2 3">
    <name type="scientific">Corchorus capsularis</name>
    <name type="common">Jute</name>
    <dbReference type="NCBI Taxonomy" id="210143"/>
    <lineage>
        <taxon>Eukaryota</taxon>
        <taxon>Viridiplantae</taxon>
        <taxon>Streptophyta</taxon>
        <taxon>Embryophyta</taxon>
        <taxon>Tracheophyta</taxon>
        <taxon>Spermatophyta</taxon>
        <taxon>Magnoliopsida</taxon>
        <taxon>eudicotyledons</taxon>
        <taxon>Gunneridae</taxon>
        <taxon>Pentapetalae</taxon>
        <taxon>rosids</taxon>
        <taxon>malvids</taxon>
        <taxon>Malvales</taxon>
        <taxon>Malvaceae</taxon>
        <taxon>Grewioideae</taxon>
        <taxon>Apeibeae</taxon>
        <taxon>Corchorus</taxon>
    </lineage>
</organism>
<accession>A0A1R3JTR2</accession>
<proteinExistence type="predicted"/>
<sequence length="24" mass="2195">MGRGGGKIDLGAAFGAADKDSGGS</sequence>
<dbReference type="EMBL" id="AWWV01015655">
    <property type="protein sequence ID" value="OMO51926.1"/>
    <property type="molecule type" value="Genomic_DNA"/>
</dbReference>